<keyword evidence="5" id="KW-0732">Signal</keyword>
<dbReference type="EMBL" id="QLLI01000007">
    <property type="protein sequence ID" value="RAI94507.1"/>
    <property type="molecule type" value="Genomic_DNA"/>
</dbReference>
<evidence type="ECO:0000256" key="3">
    <source>
        <dbReference type="ARBA" id="ARBA00022801"/>
    </source>
</evidence>
<dbReference type="RefSeq" id="WP_109999342.1">
    <property type="nucleotide sequence ID" value="NZ_QGTZ01000004.1"/>
</dbReference>
<evidence type="ECO:0000313" key="7">
    <source>
        <dbReference type="EMBL" id="PWW42343.1"/>
    </source>
</evidence>
<dbReference type="Proteomes" id="UP000248827">
    <property type="component" value="Unassembled WGS sequence"/>
</dbReference>
<dbReference type="GO" id="GO:0006508">
    <property type="term" value="P:proteolysis"/>
    <property type="evidence" value="ECO:0007669"/>
    <property type="project" value="UniProtKB-KW"/>
</dbReference>
<dbReference type="AlphaFoldDB" id="A0A855XX49"/>
<gene>
    <name evidence="8" type="ORF">DET54_10742</name>
    <name evidence="7" type="ORF">DET56_104402</name>
</gene>
<evidence type="ECO:0000256" key="5">
    <source>
        <dbReference type="SAM" id="SignalP"/>
    </source>
</evidence>
<accession>A0A855XX49</accession>
<dbReference type="SUPFAM" id="SSF55486">
    <property type="entry name" value="Metalloproteases ('zincins'), catalytic domain"/>
    <property type="match status" value="1"/>
</dbReference>
<name>A0A855XX49_9BACL</name>
<dbReference type="EMBL" id="QGTZ01000004">
    <property type="protein sequence ID" value="PWW42343.1"/>
    <property type="molecule type" value="Genomic_DNA"/>
</dbReference>
<evidence type="ECO:0000313" key="9">
    <source>
        <dbReference type="Proteomes" id="UP000247078"/>
    </source>
</evidence>
<protein>
    <submittedName>
        <fullName evidence="7">Matrixin</fullName>
    </submittedName>
</protein>
<dbReference type="Pfam" id="PF00413">
    <property type="entry name" value="Peptidase_M10"/>
    <property type="match status" value="1"/>
</dbReference>
<feature type="chain" id="PRO_5032474635" evidence="5">
    <location>
        <begin position="26"/>
        <end position="392"/>
    </location>
</feature>
<keyword evidence="10" id="KW-1185">Reference proteome</keyword>
<keyword evidence="2" id="KW-0479">Metal-binding</keyword>
<dbReference type="Proteomes" id="UP000247078">
    <property type="component" value="Unassembled WGS sequence"/>
</dbReference>
<sequence length="392" mass="43807">MKSKKFFSSLLIAALFLSSSTLAHANETEVWRFYSKNMTYKVDSGISSLMQKGWTNAVTQWNEKGMNLYSNSSSINTLGVFNEVSSTLYGRMQTWYNTDTFIVTKFQGGLNIGNSNITGSNVATSTATHEIGHAMGLKHNNNNSIMNSARNRSNLWFPTSYDVQTMTQIYAGTIGWNAIAASVYQPQVPTDVNISYDFPTTNKLEEMVQESDIIVIGEYQDGFETWNMLRDPNNSQKESEEAFVEGQLYDFKIDNVIKGNVDGGNIKVNHRAAESLTLKFSEDVEEQVTVSDLFYIAPKTKSKYVLFLKQNKELDNYYGAIEPFSVTIDDNNFVKLNSNIIGSEGTSQEFQLNNVTVHNDILDSIEDNISGMSLEELLNKVTAVGGVKGYSK</sequence>
<evidence type="ECO:0000313" key="8">
    <source>
        <dbReference type="EMBL" id="RAI94507.1"/>
    </source>
</evidence>
<evidence type="ECO:0000256" key="4">
    <source>
        <dbReference type="ARBA" id="ARBA00022833"/>
    </source>
</evidence>
<evidence type="ECO:0000256" key="2">
    <source>
        <dbReference type="ARBA" id="ARBA00022723"/>
    </source>
</evidence>
<evidence type="ECO:0000313" key="10">
    <source>
        <dbReference type="Proteomes" id="UP000248827"/>
    </source>
</evidence>
<proteinExistence type="predicted"/>
<dbReference type="GO" id="GO:0031012">
    <property type="term" value="C:extracellular matrix"/>
    <property type="evidence" value="ECO:0007669"/>
    <property type="project" value="InterPro"/>
</dbReference>
<evidence type="ECO:0000256" key="1">
    <source>
        <dbReference type="ARBA" id="ARBA00022670"/>
    </source>
</evidence>
<feature type="signal peptide" evidence="5">
    <location>
        <begin position="1"/>
        <end position="25"/>
    </location>
</feature>
<keyword evidence="1" id="KW-0645">Protease</keyword>
<organism evidence="7 9">
    <name type="scientific">Paenibacillus pabuli</name>
    <dbReference type="NCBI Taxonomy" id="1472"/>
    <lineage>
        <taxon>Bacteria</taxon>
        <taxon>Bacillati</taxon>
        <taxon>Bacillota</taxon>
        <taxon>Bacilli</taxon>
        <taxon>Bacillales</taxon>
        <taxon>Paenibacillaceae</taxon>
        <taxon>Paenibacillus</taxon>
    </lineage>
</organism>
<dbReference type="Gene3D" id="3.40.390.10">
    <property type="entry name" value="Collagenase (Catalytic Domain)"/>
    <property type="match status" value="1"/>
</dbReference>
<feature type="domain" description="Peptidase M10 metallopeptidase" evidence="6">
    <location>
        <begin position="101"/>
        <end position="170"/>
    </location>
</feature>
<dbReference type="InterPro" id="IPR024079">
    <property type="entry name" value="MetalloPept_cat_dom_sf"/>
</dbReference>
<keyword evidence="3" id="KW-0378">Hydrolase</keyword>
<dbReference type="GO" id="GO:0008270">
    <property type="term" value="F:zinc ion binding"/>
    <property type="evidence" value="ECO:0007669"/>
    <property type="project" value="InterPro"/>
</dbReference>
<reference evidence="7 9" key="1">
    <citation type="submission" date="2018-05" db="EMBL/GenBank/DDBJ databases">
        <title>Freshwater and sediment microbial communities from various areas in North America, analyzing microbe dynamics in response to fracking.</title>
        <authorList>
            <person name="Lamendella R."/>
        </authorList>
    </citation>
    <scope>NUCLEOTIDE SEQUENCE [LARGE SCALE GENOMIC DNA]</scope>
    <source>
        <strain evidence="7 9">DB-3</strain>
        <strain evidence="8 10">NG-13</strain>
    </source>
</reference>
<evidence type="ECO:0000259" key="6">
    <source>
        <dbReference type="Pfam" id="PF00413"/>
    </source>
</evidence>
<dbReference type="InterPro" id="IPR001818">
    <property type="entry name" value="Pept_M10_metallopeptidase"/>
</dbReference>
<comment type="caution">
    <text evidence="7">The sequence shown here is derived from an EMBL/GenBank/DDBJ whole genome shotgun (WGS) entry which is preliminary data.</text>
</comment>
<keyword evidence="4" id="KW-0862">Zinc</keyword>
<dbReference type="GO" id="GO:0004222">
    <property type="term" value="F:metalloendopeptidase activity"/>
    <property type="evidence" value="ECO:0007669"/>
    <property type="project" value="InterPro"/>
</dbReference>